<dbReference type="CDD" id="cd07012">
    <property type="entry name" value="PBP2_Bug_TTT"/>
    <property type="match status" value="1"/>
</dbReference>
<dbReference type="PIRSF" id="PIRSF017082">
    <property type="entry name" value="YflP"/>
    <property type="match status" value="1"/>
</dbReference>
<dbReference type="EMBL" id="FXTK01000046">
    <property type="protein sequence ID" value="SMO99588.1"/>
    <property type="molecule type" value="Genomic_DNA"/>
</dbReference>
<evidence type="ECO:0000313" key="3">
    <source>
        <dbReference type="EMBL" id="SMO99588.1"/>
    </source>
</evidence>
<dbReference type="AlphaFoldDB" id="A0A521FTV5"/>
<dbReference type="Gene3D" id="3.40.190.10">
    <property type="entry name" value="Periplasmic binding protein-like II"/>
    <property type="match status" value="1"/>
</dbReference>
<accession>A0A521FTV5</accession>
<evidence type="ECO:0000256" key="1">
    <source>
        <dbReference type="ARBA" id="ARBA00006987"/>
    </source>
</evidence>
<keyword evidence="3" id="KW-0675">Receptor</keyword>
<gene>
    <name evidence="3" type="ORF">SAMN06265221_1469</name>
</gene>
<proteinExistence type="inferred from homology"/>
<dbReference type="Gene3D" id="3.40.190.150">
    <property type="entry name" value="Bordetella uptake gene, domain 1"/>
    <property type="match status" value="1"/>
</dbReference>
<feature type="chain" id="PRO_5021978923" evidence="2">
    <location>
        <begin position="27"/>
        <end position="326"/>
    </location>
</feature>
<dbReference type="PANTHER" id="PTHR42928">
    <property type="entry name" value="TRICARBOXYLATE-BINDING PROTEIN"/>
    <property type="match status" value="1"/>
</dbReference>
<dbReference type="Pfam" id="PF03401">
    <property type="entry name" value="TctC"/>
    <property type="match status" value="1"/>
</dbReference>
<dbReference type="PANTHER" id="PTHR42928:SF5">
    <property type="entry name" value="BLR1237 PROTEIN"/>
    <property type="match status" value="1"/>
</dbReference>
<dbReference type="InterPro" id="IPR042100">
    <property type="entry name" value="Bug_dom1"/>
</dbReference>
<keyword evidence="2" id="KW-0732">Signal</keyword>
<reference evidence="3 4" key="1">
    <citation type="submission" date="2017-05" db="EMBL/GenBank/DDBJ databases">
        <authorList>
            <person name="Varghese N."/>
            <person name="Submissions S."/>
        </authorList>
    </citation>
    <scope>NUCLEOTIDE SEQUENCE [LARGE SCALE GENOMIC DNA]</scope>
    <source>
        <strain evidence="3 4">DSM 100094</strain>
    </source>
</reference>
<dbReference type="Proteomes" id="UP000319014">
    <property type="component" value="Unassembled WGS sequence"/>
</dbReference>
<sequence>MMLKTKLLPRLLAAAGLTLVAGLAQAQDWRPSDTVRLIVPSSPGGGHDTNARALSAVMEKYAGQTIVVENQPGGGGVVAYNQMAGAKPDGLTLGQVSTALVTDRYRLDNVKYGADSFRYVGEISADPNLLVVSAKGPYADMPLSQFLENAKANPETVLMGVSGNWGNQDYVRYALEKETGAKFRRIPVKGGRNILLGILGGDIGAGLLYPSEVKAQIDAGELKVLAHNGAGPVAGIDGVQSFADQGVNVGLSVWRVLALPKDTPDDVFNGWQEILRQTMEDPELRKGYEAVAVGYAYSDGTGAEAVVRKADEELGAISREAGIVKE</sequence>
<comment type="similarity">
    <text evidence="1">Belongs to the UPF0065 (bug) family.</text>
</comment>
<protein>
    <submittedName>
        <fullName evidence="3">Tripartite-type tricarboxylate transporter, receptor component TctC</fullName>
    </submittedName>
</protein>
<dbReference type="OrthoDB" id="7248487at2"/>
<keyword evidence="4" id="KW-1185">Reference proteome</keyword>
<dbReference type="InterPro" id="IPR005064">
    <property type="entry name" value="BUG"/>
</dbReference>
<organism evidence="3 4">
    <name type="scientific">Paracoccus laeviglucosivorans</name>
    <dbReference type="NCBI Taxonomy" id="1197861"/>
    <lineage>
        <taxon>Bacteria</taxon>
        <taxon>Pseudomonadati</taxon>
        <taxon>Pseudomonadota</taxon>
        <taxon>Alphaproteobacteria</taxon>
        <taxon>Rhodobacterales</taxon>
        <taxon>Paracoccaceae</taxon>
        <taxon>Paracoccus</taxon>
    </lineage>
</organism>
<evidence type="ECO:0000256" key="2">
    <source>
        <dbReference type="SAM" id="SignalP"/>
    </source>
</evidence>
<name>A0A521FTV5_9RHOB</name>
<feature type="signal peptide" evidence="2">
    <location>
        <begin position="1"/>
        <end position="26"/>
    </location>
</feature>
<evidence type="ECO:0000313" key="4">
    <source>
        <dbReference type="Proteomes" id="UP000319014"/>
    </source>
</evidence>